<dbReference type="AlphaFoldDB" id="A0ABD6AU50"/>
<proteinExistence type="predicted"/>
<accession>A0ABD6AU50</accession>
<reference evidence="1 2" key="1">
    <citation type="journal article" date="2019" name="Int. J. Syst. Evol. Microbiol.">
        <title>The Global Catalogue of Microorganisms (GCM) 10K type strain sequencing project: providing services to taxonomists for standard genome sequencing and annotation.</title>
        <authorList>
            <consortium name="The Broad Institute Genomics Platform"/>
            <consortium name="The Broad Institute Genome Sequencing Center for Infectious Disease"/>
            <person name="Wu L."/>
            <person name="Ma J."/>
        </authorList>
    </citation>
    <scope>NUCLEOTIDE SEQUENCE [LARGE SCALE GENOMIC DNA]</scope>
    <source>
        <strain evidence="1 2">CGMCC 1.12563</strain>
    </source>
</reference>
<keyword evidence="2" id="KW-1185">Reference proteome</keyword>
<organism evidence="1 2">
    <name type="scientific">Halomarina rubra</name>
    <dbReference type="NCBI Taxonomy" id="2071873"/>
    <lineage>
        <taxon>Archaea</taxon>
        <taxon>Methanobacteriati</taxon>
        <taxon>Methanobacteriota</taxon>
        <taxon>Stenosarchaea group</taxon>
        <taxon>Halobacteria</taxon>
        <taxon>Halobacteriales</taxon>
        <taxon>Natronomonadaceae</taxon>
        <taxon>Halomarina</taxon>
    </lineage>
</organism>
<dbReference type="RefSeq" id="WP_250872437.1">
    <property type="nucleotide sequence ID" value="NZ_JALXFV010000002.1"/>
</dbReference>
<gene>
    <name evidence="1" type="ORF">ACFSBT_04090</name>
</gene>
<name>A0ABD6AU50_9EURY</name>
<evidence type="ECO:0000313" key="2">
    <source>
        <dbReference type="Proteomes" id="UP001597187"/>
    </source>
</evidence>
<evidence type="ECO:0000313" key="1">
    <source>
        <dbReference type="EMBL" id="MFD1512459.1"/>
    </source>
</evidence>
<sequence>MTDDGYCTPEDVRKVLQENLLSGEINPDIVRASILGQTEWVQERTHRHWFEASEASTEEVLAASPRTHFEDVLSIPSSAHAQHSQLPHRRERRYPRQMSGSYTRVRLTRRDVVDVTELLIGSSGGAFVDWTSKRTEGRGEDYYLQVDASTGATDLYLDTRSLAPLRNYDDAVIATYDYGIDGVPHTVRRGVALRSAAQLVLDDDAEVGIPDSGQLVSLESKAQAMERQADELLSIHLTTTPIA</sequence>
<dbReference type="Proteomes" id="UP001597187">
    <property type="component" value="Unassembled WGS sequence"/>
</dbReference>
<dbReference type="EMBL" id="JBHUDC010000002">
    <property type="protein sequence ID" value="MFD1512459.1"/>
    <property type="molecule type" value="Genomic_DNA"/>
</dbReference>
<comment type="caution">
    <text evidence="1">The sequence shown here is derived from an EMBL/GenBank/DDBJ whole genome shotgun (WGS) entry which is preliminary data.</text>
</comment>
<protein>
    <submittedName>
        <fullName evidence="1">Uncharacterized protein</fullName>
    </submittedName>
</protein>